<evidence type="ECO:0000313" key="2">
    <source>
        <dbReference type="EMBL" id="KAK3176629.1"/>
    </source>
</evidence>
<evidence type="ECO:0000256" key="1">
    <source>
        <dbReference type="SAM" id="MobiDB-lite"/>
    </source>
</evidence>
<protein>
    <submittedName>
        <fullName evidence="2">Uncharacterized protein</fullName>
    </submittedName>
</protein>
<proteinExistence type="predicted"/>
<sequence length="163" mass="18707">MSRHDRAGGRHPPPRRNDPNDNSDDDVPRHLIPPRFWTDREFRRRIINAINMELHNYEGHYHLDDSFYNYTDIRGRGSRVRDEGADRPTPPEMGRILASLIARRTLSNQDASAVMKMFCDAIPDEHPFFARYGLEAIEAATVMEVIASTVDHTAMVDLIPTIP</sequence>
<feature type="region of interest" description="Disordered" evidence="1">
    <location>
        <begin position="1"/>
        <end position="30"/>
    </location>
</feature>
<dbReference type="EMBL" id="JASNWA010000004">
    <property type="protein sequence ID" value="KAK3176629.1"/>
    <property type="molecule type" value="Genomic_DNA"/>
</dbReference>
<gene>
    <name evidence="2" type="ORF">OEA41_007952</name>
</gene>
<reference evidence="2" key="1">
    <citation type="submission" date="2022-11" db="EMBL/GenBank/DDBJ databases">
        <title>Chromosomal genome sequence assembly and mating type (MAT) locus characterization of the leprose asexual lichenized fungus Lepraria neglecta (Nyl.) Erichsen.</title>
        <authorList>
            <person name="Allen J.L."/>
            <person name="Pfeffer B."/>
        </authorList>
    </citation>
    <scope>NUCLEOTIDE SEQUENCE</scope>
    <source>
        <strain evidence="2">Allen 5258</strain>
    </source>
</reference>
<comment type="caution">
    <text evidence="2">The sequence shown here is derived from an EMBL/GenBank/DDBJ whole genome shotgun (WGS) entry which is preliminary data.</text>
</comment>
<keyword evidence="3" id="KW-1185">Reference proteome</keyword>
<dbReference type="AlphaFoldDB" id="A0AAD9ZGI1"/>
<accession>A0AAD9ZGI1</accession>
<evidence type="ECO:0000313" key="3">
    <source>
        <dbReference type="Proteomes" id="UP001276659"/>
    </source>
</evidence>
<name>A0AAD9ZGI1_9LECA</name>
<organism evidence="2 3">
    <name type="scientific">Lepraria neglecta</name>
    <dbReference type="NCBI Taxonomy" id="209136"/>
    <lineage>
        <taxon>Eukaryota</taxon>
        <taxon>Fungi</taxon>
        <taxon>Dikarya</taxon>
        <taxon>Ascomycota</taxon>
        <taxon>Pezizomycotina</taxon>
        <taxon>Lecanoromycetes</taxon>
        <taxon>OSLEUM clade</taxon>
        <taxon>Lecanoromycetidae</taxon>
        <taxon>Lecanorales</taxon>
        <taxon>Lecanorineae</taxon>
        <taxon>Stereocaulaceae</taxon>
        <taxon>Lepraria</taxon>
    </lineage>
</organism>
<dbReference type="Proteomes" id="UP001276659">
    <property type="component" value="Unassembled WGS sequence"/>
</dbReference>